<proteinExistence type="predicted"/>
<comment type="caution">
    <text evidence="1">The sequence shown here is derived from an EMBL/GenBank/DDBJ whole genome shotgun (WGS) entry which is preliminary data.</text>
</comment>
<name>A0A397V7D3_9GLOM</name>
<dbReference type="AlphaFoldDB" id="A0A397V7D3"/>
<dbReference type="EMBL" id="QKWP01000716">
    <property type="protein sequence ID" value="RIB15873.1"/>
    <property type="molecule type" value="Genomic_DNA"/>
</dbReference>
<dbReference type="OrthoDB" id="2392335at2759"/>
<accession>A0A397V7D3</accession>
<reference evidence="1 2" key="1">
    <citation type="submission" date="2018-06" db="EMBL/GenBank/DDBJ databases">
        <title>Comparative genomics reveals the genomic features of Rhizophagus irregularis, R. cerebriforme, R. diaphanum and Gigaspora rosea, and their symbiotic lifestyle signature.</title>
        <authorList>
            <person name="Morin E."/>
            <person name="San Clemente H."/>
            <person name="Chen E.C.H."/>
            <person name="De La Providencia I."/>
            <person name="Hainaut M."/>
            <person name="Kuo A."/>
            <person name="Kohler A."/>
            <person name="Murat C."/>
            <person name="Tang N."/>
            <person name="Roy S."/>
            <person name="Loubradou J."/>
            <person name="Henrissat B."/>
            <person name="Grigoriev I.V."/>
            <person name="Corradi N."/>
            <person name="Roux C."/>
            <person name="Martin F.M."/>
        </authorList>
    </citation>
    <scope>NUCLEOTIDE SEQUENCE [LARGE SCALE GENOMIC DNA]</scope>
    <source>
        <strain evidence="1 2">DAOM 194757</strain>
    </source>
</reference>
<evidence type="ECO:0000313" key="2">
    <source>
        <dbReference type="Proteomes" id="UP000266673"/>
    </source>
</evidence>
<organism evidence="1 2">
    <name type="scientific">Gigaspora rosea</name>
    <dbReference type="NCBI Taxonomy" id="44941"/>
    <lineage>
        <taxon>Eukaryota</taxon>
        <taxon>Fungi</taxon>
        <taxon>Fungi incertae sedis</taxon>
        <taxon>Mucoromycota</taxon>
        <taxon>Glomeromycotina</taxon>
        <taxon>Glomeromycetes</taxon>
        <taxon>Diversisporales</taxon>
        <taxon>Gigasporaceae</taxon>
        <taxon>Gigaspora</taxon>
    </lineage>
</organism>
<protein>
    <submittedName>
        <fullName evidence="1">Uncharacterized protein</fullName>
    </submittedName>
</protein>
<keyword evidence="2" id="KW-1185">Reference proteome</keyword>
<gene>
    <name evidence="1" type="ORF">C2G38_2191397</name>
</gene>
<dbReference type="Proteomes" id="UP000266673">
    <property type="component" value="Unassembled WGS sequence"/>
</dbReference>
<evidence type="ECO:0000313" key="1">
    <source>
        <dbReference type="EMBL" id="RIB15873.1"/>
    </source>
</evidence>
<sequence>MDYNDQIKISIYDNIRKENLPHEGKEISEIVCSLNMKYVATVSYDDKSVFGWPIIGHFKLNFDHSISFKDLNLNWDLLEVVDCKHIIIRIFDITTRSKQILNVQGVKESIHNATFLENGDLAVVKGDPDLTNLKFETQYILDWNLTKDKDSICMELNNGGTLLAVLGYVSDSNLTRKSAIYVYSKSNITNILFKNSYYIDKMYFIGSKERERLLVYCGSYYIINPYNLSDTINAEELLGINLSDEKNIIISNYIIEVQDDNLQMQCLDQHKKWDDHLCNGGYNKIDTPLCGKEIRQTLQDTLERYKLTQEIIQDFSTKEYTGKLYTWVIDANEFLVEFKLLESEDLMLISSFGVHIWTVSTQYKNNLLYYWVNVDIYERFISKTAREALIEQIIFLSNKYGSKDLLPSSYFDQLIEHSNYLTYRCGSKLNRCSNILDYYMKDISVLKLNGKELICELIRKHKGEQIKDLFKYCLEQSLLQIKNGKITEFIKLIDIITSTLLKLETCDKNFRFTERFLSQTALLISDAFESNLNNFSISSHLEHCGTYVYLPYLLNTSYFDCIFVWISNRWENLKKNYSQFSTYPTENYSTYRELINLPDNPFTSLNIPGYYKW</sequence>